<dbReference type="PROSITE" id="PS50297">
    <property type="entry name" value="ANK_REP_REGION"/>
    <property type="match status" value="1"/>
</dbReference>
<protein>
    <recommendedName>
        <fullName evidence="6">SOWAHA-C winged helix-turn-helix domain-containing protein</fullName>
    </recommendedName>
</protein>
<feature type="compositionally biased region" description="Basic and acidic residues" evidence="5">
    <location>
        <begin position="774"/>
        <end position="788"/>
    </location>
</feature>
<feature type="compositionally biased region" description="Basic and acidic residues" evidence="5">
    <location>
        <begin position="884"/>
        <end position="897"/>
    </location>
</feature>
<dbReference type="InterPro" id="IPR036770">
    <property type="entry name" value="Ankyrin_rpt-contain_sf"/>
</dbReference>
<feature type="region of interest" description="Disordered" evidence="5">
    <location>
        <begin position="1570"/>
        <end position="1600"/>
    </location>
</feature>
<dbReference type="Pfam" id="PF12796">
    <property type="entry name" value="Ank_2"/>
    <property type="match status" value="1"/>
</dbReference>
<keyword evidence="1" id="KW-0677">Repeat</keyword>
<feature type="compositionally biased region" description="Polar residues" evidence="5">
    <location>
        <begin position="789"/>
        <end position="799"/>
    </location>
</feature>
<feature type="compositionally biased region" description="Acidic residues" evidence="5">
    <location>
        <begin position="976"/>
        <end position="985"/>
    </location>
</feature>
<feature type="compositionally biased region" description="Basic and acidic residues" evidence="5">
    <location>
        <begin position="826"/>
        <end position="836"/>
    </location>
</feature>
<dbReference type="Pfam" id="PF25877">
    <property type="entry name" value="WHD_SOWAH"/>
    <property type="match status" value="1"/>
</dbReference>
<feature type="region of interest" description="Disordered" evidence="5">
    <location>
        <begin position="77"/>
        <end position="112"/>
    </location>
</feature>
<dbReference type="Gene3D" id="1.25.40.20">
    <property type="entry name" value="Ankyrin repeat-containing domain"/>
    <property type="match status" value="1"/>
</dbReference>
<comment type="caution">
    <text evidence="7">The sequence shown here is derived from an EMBL/GenBank/DDBJ whole genome shotgun (WGS) entry which is preliminary data.</text>
</comment>
<dbReference type="EMBL" id="NHOQ01002534">
    <property type="protein sequence ID" value="PWA15978.1"/>
    <property type="molecule type" value="Genomic_DNA"/>
</dbReference>
<evidence type="ECO:0000256" key="5">
    <source>
        <dbReference type="SAM" id="MobiDB-lite"/>
    </source>
</evidence>
<feature type="compositionally biased region" description="Basic and acidic residues" evidence="5">
    <location>
        <begin position="1578"/>
        <end position="1593"/>
    </location>
</feature>
<evidence type="ECO:0000259" key="6">
    <source>
        <dbReference type="Pfam" id="PF25877"/>
    </source>
</evidence>
<feature type="region of interest" description="Disordered" evidence="5">
    <location>
        <begin position="740"/>
        <end position="1000"/>
    </location>
</feature>
<keyword evidence="8" id="KW-1185">Reference proteome</keyword>
<dbReference type="PROSITE" id="PS50088">
    <property type="entry name" value="ANK_REPEAT"/>
    <property type="match status" value="1"/>
</dbReference>
<feature type="region of interest" description="Disordered" evidence="5">
    <location>
        <begin position="1040"/>
        <end position="1142"/>
    </location>
</feature>
<dbReference type="PANTHER" id="PTHR14491:SF3">
    <property type="entry name" value="ANKYRIN REPEAT DOMAIN-CONTAINING PROTEIN SOWAHB"/>
    <property type="match status" value="1"/>
</dbReference>
<name>A0A315UXB7_GAMAF</name>
<feature type="compositionally biased region" description="Basic residues" evidence="5">
    <location>
        <begin position="961"/>
        <end position="970"/>
    </location>
</feature>
<feature type="compositionally biased region" description="Pro residues" evidence="5">
    <location>
        <begin position="942"/>
        <end position="954"/>
    </location>
</feature>
<feature type="compositionally biased region" description="Low complexity" evidence="5">
    <location>
        <begin position="1111"/>
        <end position="1122"/>
    </location>
</feature>
<reference evidence="7 8" key="1">
    <citation type="journal article" date="2018" name="G3 (Bethesda)">
        <title>A High-Quality Reference Genome for the Invasive Mosquitofish Gambusia affinis Using a Chicago Library.</title>
        <authorList>
            <person name="Hoffberg S.L."/>
            <person name="Troendle N.J."/>
            <person name="Glenn T.C."/>
            <person name="Mahmud O."/>
            <person name="Louha S."/>
            <person name="Chalopin D."/>
            <person name="Bennetzen J.L."/>
            <person name="Mauricio R."/>
        </authorList>
    </citation>
    <scope>NUCLEOTIDE SEQUENCE [LARGE SCALE GENOMIC DNA]</scope>
    <source>
        <strain evidence="7">NE01/NJP1002.9</strain>
        <tissue evidence="7">Muscle</tissue>
    </source>
</reference>
<organism evidence="7 8">
    <name type="scientific">Gambusia affinis</name>
    <name type="common">Western mosquitofish</name>
    <name type="synonym">Heterandria affinis</name>
    <dbReference type="NCBI Taxonomy" id="33528"/>
    <lineage>
        <taxon>Eukaryota</taxon>
        <taxon>Metazoa</taxon>
        <taxon>Chordata</taxon>
        <taxon>Craniata</taxon>
        <taxon>Vertebrata</taxon>
        <taxon>Euteleostomi</taxon>
        <taxon>Actinopterygii</taxon>
        <taxon>Neopterygii</taxon>
        <taxon>Teleostei</taxon>
        <taxon>Neoteleostei</taxon>
        <taxon>Acanthomorphata</taxon>
        <taxon>Ovalentaria</taxon>
        <taxon>Atherinomorphae</taxon>
        <taxon>Cyprinodontiformes</taxon>
        <taxon>Poeciliidae</taxon>
        <taxon>Poeciliinae</taxon>
        <taxon>Gambusia</taxon>
    </lineage>
</organism>
<comment type="similarity">
    <text evidence="3">Belongs to the SOWAH family.</text>
</comment>
<feature type="compositionally biased region" description="Basic and acidic residues" evidence="5">
    <location>
        <begin position="354"/>
        <end position="363"/>
    </location>
</feature>
<feature type="region of interest" description="Disordered" evidence="5">
    <location>
        <begin position="1206"/>
        <end position="1273"/>
    </location>
</feature>
<feature type="compositionally biased region" description="Polar residues" evidence="5">
    <location>
        <begin position="1097"/>
        <end position="1108"/>
    </location>
</feature>
<accession>A0A315UXB7</accession>
<sequence length="1666" mass="185440">MATDFTQDAVLVFLQRCGGSAKNTELLAHFLPYLRDNPDNVGNRDLFKSFVNSVATVSKIDGVSTVILRKKYRGYVSGEGSGRNSAEPGPDGASLSPAVSLAPPGDTERNPALPAAGIVVESGARLKYRENPSPEPVQVRNRVPELSEIPYQSKTEEQIRLISAPGAPAVRHQDYIPEPIRWQEMPQESFIPAPTRRQEAPHQDRFPEPIRGQDYEPIGGHIVSHQDYTSRPTGRYEVPQQDFPHLPSRRVDKPHQGTVPEPVRGHIVGRQDHAPDPGERWDPPNQGTVSEPNKGRIVSRQDHAPDPIKGQKTSHQKRISEPFRGHVGNRQDHFPGPVRGQQVLHQSPFPAPNRRWDALHQDPRGFVISRVPEPNRGQNAFYQDPSRDPLRSSQPPTSQPPRGQQSFYQIPQNPEHLRGWEIPYQDPVPEYLSGQQVPQNLEPLRGQRIPYQIPQNPEPLRGQRIPYQVPQNPEPLRGQWIPHQVPQTPEHFRGQEISYEDPVPEAFRGQNVYYQKPIPEYLSGHQIPQNIELRRGQQVPQNPEPLRVQRVPQQIPEHFRGQEIPYEDPVPEPFRGQNVYYQEPIPEYLSGHQALQNLEPLRGQQVSYDPVPEHIRGQKIYFPDSNPDLHREQKIPYQDPIPEYLGDQQIPQNPEQLLTAGPPEPERNIEPLRRQQVHQNLEPPNGKEVPQNPDLRTVHQKNPEPLQRQPVPQSPEPLKGQWNPKSPELHRVHERNAEPLQGQPVPQNLEPLHGQPVPQNLEPLQRQPVPQSREPLKSPELHRVHENNSEPLQGQQVPQNLELLKGQPVPKNLEPLKGQPVPQSPELHRVHQKIPEPLKGQQVPKNLEPLHRNQIPQGVKPAKGQQVNQSLEPHKGQHISQSPELRKVHQKNLEPPKEQQIPQNLEPLKGQQVPKSPDLRRQQKISFLDLVPESDPGQQSPPQDPEPVGGPEPVPQLHQAPARRFRHRQSYRSAVSEDDDKEEEDVQIRRGSAGGQWPLNAPLSDVARAMSASSPCVIEAPAPPSSSSGNKVPQIYIQKSDIEVLASRSHSESGSRPEPGPVPVESMRRSLPLEAEFSAERLHDKRAARTSEPVGPDQNQRLSSSQSDIFDPPSDVRSSVSDWPPPGSSRTRLGSGADEPAGLSTSLEVLQESNGTKLEPLARRSVLKMSFHQSMGNLCDDVSPPSGKLPLYLSSDHLNDNLQYASRGSSLNQSTDELYDDMKSSKSSIDSPQVKLRSAAARRMSSRLGNRISRSLGNDLDQEEAGGGLKDPRLERLHRISSSLSLPHHLSSSSLSSCTTPPRCPSPIASEGGRKESKKSLHSHNAGKSGIPLEALEHDWMVKAAAGAWPDIYTLFRSDSSLLNRQDFICGFTVLHWMAKHGDHRVINTLSYGVEQKGLSFDVNAKSTAGQTALHVAAMHGHKNIIRLLVKKFKADVKLRDMAGKKAWQYLSDRSPDMLELLAVPPKAALTHGVENAELDSKPRRRLHHHFSSASSGQRPQTLAGLVKVNRSSSIAAMLKPKSLQRFSKPEPPAVKPDLQFWFSARWVGSGCGMLAAVADGSCGQFQLNGSTSRRASFPRERPAADRTPEPGRSHGLPRRFPFLRGADRLQRGAGGGAAAVSPAPGPRPLMDGGGDVFVVEALDAVVEVVHVHLLHLEADGGNANI</sequence>
<dbReference type="Proteomes" id="UP000250572">
    <property type="component" value="Unassembled WGS sequence"/>
</dbReference>
<feature type="compositionally biased region" description="Low complexity" evidence="5">
    <location>
        <begin position="392"/>
        <end position="406"/>
    </location>
</feature>
<feature type="region of interest" description="Disordered" evidence="5">
    <location>
        <begin position="1287"/>
        <end position="1328"/>
    </location>
</feature>
<feature type="compositionally biased region" description="Basic and acidic residues" evidence="5">
    <location>
        <begin position="318"/>
        <end position="333"/>
    </location>
</feature>
<dbReference type="InterPro" id="IPR058889">
    <property type="entry name" value="WHD_SOWAHA-C"/>
</dbReference>
<keyword evidence="2 4" id="KW-0040">ANK repeat</keyword>
<evidence type="ECO:0000313" key="7">
    <source>
        <dbReference type="EMBL" id="PWA15978.1"/>
    </source>
</evidence>
<feature type="region of interest" description="Disordered" evidence="5">
    <location>
        <begin position="681"/>
        <end position="726"/>
    </location>
</feature>
<evidence type="ECO:0000256" key="4">
    <source>
        <dbReference type="PROSITE-ProRule" id="PRU00023"/>
    </source>
</evidence>
<dbReference type="SUPFAM" id="SSF48403">
    <property type="entry name" value="Ankyrin repeat"/>
    <property type="match status" value="1"/>
</dbReference>
<feature type="domain" description="SOWAHA-C winged helix-turn-helix" evidence="6">
    <location>
        <begin position="4"/>
        <end position="86"/>
    </location>
</feature>
<evidence type="ECO:0000256" key="1">
    <source>
        <dbReference type="ARBA" id="ARBA00022737"/>
    </source>
</evidence>
<feature type="compositionally biased region" description="Basic and acidic residues" evidence="5">
    <location>
        <begin position="269"/>
        <end position="282"/>
    </location>
</feature>
<feature type="compositionally biased region" description="Low complexity" evidence="5">
    <location>
        <begin position="1287"/>
        <end position="1301"/>
    </location>
</feature>
<dbReference type="PANTHER" id="PTHR14491">
    <property type="entry name" value="SOSONDOWAH, ISOFORM G"/>
    <property type="match status" value="1"/>
</dbReference>
<feature type="compositionally biased region" description="Low complexity" evidence="5">
    <location>
        <begin position="1225"/>
        <end position="1247"/>
    </location>
</feature>
<feature type="region of interest" description="Disordered" evidence="5">
    <location>
        <begin position="223"/>
        <end position="409"/>
    </location>
</feature>
<evidence type="ECO:0000313" key="8">
    <source>
        <dbReference type="Proteomes" id="UP000250572"/>
    </source>
</evidence>
<dbReference type="InterPro" id="IPR002110">
    <property type="entry name" value="Ankyrin_rpt"/>
</dbReference>
<feature type="compositionally biased region" description="Basic and acidic residues" evidence="5">
    <location>
        <begin position="1078"/>
        <end position="1089"/>
    </location>
</feature>
<dbReference type="SMART" id="SM00248">
    <property type="entry name" value="ANK"/>
    <property type="match status" value="2"/>
</dbReference>
<gene>
    <name evidence="7" type="ORF">CCH79_00017740</name>
</gene>
<feature type="compositionally biased region" description="Polar residues" evidence="5">
    <location>
        <begin position="1206"/>
        <end position="1216"/>
    </location>
</feature>
<evidence type="ECO:0000256" key="2">
    <source>
        <dbReference type="ARBA" id="ARBA00023043"/>
    </source>
</evidence>
<feature type="repeat" description="ANK" evidence="4">
    <location>
        <begin position="1409"/>
        <end position="1432"/>
    </location>
</feature>
<proteinExistence type="inferred from homology"/>
<evidence type="ECO:0000256" key="3">
    <source>
        <dbReference type="ARBA" id="ARBA00038122"/>
    </source>
</evidence>